<evidence type="ECO:0000259" key="5">
    <source>
        <dbReference type="Pfam" id="PF00700"/>
    </source>
</evidence>
<dbReference type="InterPro" id="IPR046358">
    <property type="entry name" value="Flagellin_C"/>
</dbReference>
<dbReference type="GO" id="GO:0009288">
    <property type="term" value="C:bacterial-type flagellum"/>
    <property type="evidence" value="ECO:0007669"/>
    <property type="project" value="UniProtKB-SubCell"/>
</dbReference>
<dbReference type="PATRIC" id="fig|1280950.3.peg.1872"/>
<dbReference type="GO" id="GO:0005576">
    <property type="term" value="C:extracellular region"/>
    <property type="evidence" value="ECO:0007669"/>
    <property type="project" value="UniProtKB-SubCell"/>
</dbReference>
<feature type="domain" description="Flagellin N-terminal" evidence="4">
    <location>
        <begin position="2"/>
        <end position="129"/>
    </location>
</feature>
<accession>A0A059FNY0</accession>
<dbReference type="Pfam" id="PF00700">
    <property type="entry name" value="Flagellin_C"/>
    <property type="match status" value="1"/>
</dbReference>
<dbReference type="PANTHER" id="PTHR42792:SF2">
    <property type="entry name" value="FLAGELLIN"/>
    <property type="match status" value="1"/>
</dbReference>
<evidence type="ECO:0000313" key="7">
    <source>
        <dbReference type="Proteomes" id="UP000025171"/>
    </source>
</evidence>
<protein>
    <recommendedName>
        <fullName evidence="3">Flagellin</fullName>
    </recommendedName>
</protein>
<dbReference type="GO" id="GO:0005198">
    <property type="term" value="F:structural molecule activity"/>
    <property type="evidence" value="ECO:0007669"/>
    <property type="project" value="UniProtKB-UniRule"/>
</dbReference>
<dbReference type="Proteomes" id="UP000025171">
    <property type="component" value="Unassembled WGS sequence"/>
</dbReference>
<dbReference type="AlphaFoldDB" id="A0A059FNY0"/>
<name>A0A059FNY0_9PROT</name>
<organism evidence="6 7">
    <name type="scientific">Hyphomonas johnsonii MHS-2</name>
    <dbReference type="NCBI Taxonomy" id="1280950"/>
    <lineage>
        <taxon>Bacteria</taxon>
        <taxon>Pseudomonadati</taxon>
        <taxon>Pseudomonadota</taxon>
        <taxon>Alphaproteobacteria</taxon>
        <taxon>Hyphomonadales</taxon>
        <taxon>Hyphomonadaceae</taxon>
        <taxon>Hyphomonas</taxon>
    </lineage>
</organism>
<dbReference type="eggNOG" id="COG1344">
    <property type="taxonomic scope" value="Bacteria"/>
</dbReference>
<reference evidence="6 7" key="1">
    <citation type="journal article" date="2014" name="Antonie Van Leeuwenhoek">
        <title>Hyphomonas beringensis sp. nov. and Hyphomonas chukchiensis sp. nov., isolated from surface seawater of the Bering Sea and Chukchi Sea.</title>
        <authorList>
            <person name="Li C."/>
            <person name="Lai Q."/>
            <person name="Li G."/>
            <person name="Dong C."/>
            <person name="Wang J."/>
            <person name="Liao Y."/>
            <person name="Shao Z."/>
        </authorList>
    </citation>
    <scope>NUCLEOTIDE SEQUENCE [LARGE SCALE GENOMIC DNA]</scope>
    <source>
        <strain evidence="6 7">MHS-2</strain>
    </source>
</reference>
<keyword evidence="7" id="KW-1185">Reference proteome</keyword>
<feature type="domain" description="Flagellin C-terminal" evidence="5">
    <location>
        <begin position="322"/>
        <end position="404"/>
    </location>
</feature>
<dbReference type="EMBL" id="ARYK01000004">
    <property type="protein sequence ID" value="KCZ92231.1"/>
    <property type="molecule type" value="Genomic_DNA"/>
</dbReference>
<keyword evidence="3" id="KW-0964">Secreted</keyword>
<keyword evidence="2 3" id="KW-0975">Bacterial flagellum</keyword>
<dbReference type="Pfam" id="PF00669">
    <property type="entry name" value="Flagellin_N"/>
    <property type="match status" value="1"/>
</dbReference>
<keyword evidence="6" id="KW-0966">Cell projection</keyword>
<evidence type="ECO:0000259" key="4">
    <source>
        <dbReference type="Pfam" id="PF00669"/>
    </source>
</evidence>
<dbReference type="Gene3D" id="1.20.1330.10">
    <property type="entry name" value="f41 fragment of flagellin, N-terminal domain"/>
    <property type="match status" value="2"/>
</dbReference>
<gene>
    <name evidence="6" type="ORF">HJO_09354</name>
</gene>
<evidence type="ECO:0000256" key="3">
    <source>
        <dbReference type="RuleBase" id="RU362073"/>
    </source>
</evidence>
<comment type="function">
    <text evidence="3">Flagellin is the subunit protein which polymerizes to form the filaments of bacterial flagella.</text>
</comment>
<comment type="caution">
    <text evidence="6">The sequence shown here is derived from an EMBL/GenBank/DDBJ whole genome shotgun (WGS) entry which is preliminary data.</text>
</comment>
<evidence type="ECO:0000313" key="6">
    <source>
        <dbReference type="EMBL" id="KCZ92231.1"/>
    </source>
</evidence>
<comment type="similarity">
    <text evidence="1 3">Belongs to the bacterial flagellin family.</text>
</comment>
<comment type="subcellular location">
    <subcellularLocation>
        <location evidence="3">Secreted</location>
    </subcellularLocation>
    <subcellularLocation>
        <location evidence="3">Bacterial flagellum</location>
    </subcellularLocation>
</comment>
<sequence length="405" mass="41079">MVALDTLRNINKNLATVQSEISTGKKISSAKDNAAIWAISTVMSTDVESFKTISESLNLGSSTVGVARAGAEDVVARLQDMKSLIVSAQQSNVDRTKIQTEIENLTSNITTTVGGAQFNGLNLLDGSSTADVDVLASLDRSSSGTVAASYISVARADLSLNSAASAATFGSTGVTDTSIINNGGVNAGTAATVATAGSQAITIATVADGYSYRLVLDDSADANSIGQRTFEYVAGTDDSANSVAANLANQLSVFLSATGDTNYSVSRTDDVITITNNSGADLDITAESANDGTAGVSAGGLGNLAAIDVTTDAGAAAALTSIEGLLQTAIDAAASFGSSQKRIENQSEFVSKLVDSMTTGIGGLTDADMEAASARLQALQVQQQLGVQALSIANQSPQSLLSLFR</sequence>
<dbReference type="InterPro" id="IPR001029">
    <property type="entry name" value="Flagellin_N"/>
</dbReference>
<keyword evidence="6" id="KW-0969">Cilium</keyword>
<dbReference type="InterPro" id="IPR001492">
    <property type="entry name" value="Flagellin"/>
</dbReference>
<dbReference type="PANTHER" id="PTHR42792">
    <property type="entry name" value="FLAGELLIN"/>
    <property type="match status" value="1"/>
</dbReference>
<evidence type="ECO:0000256" key="1">
    <source>
        <dbReference type="ARBA" id="ARBA00005709"/>
    </source>
</evidence>
<dbReference type="SUPFAM" id="SSF64518">
    <property type="entry name" value="Phase 1 flagellin"/>
    <property type="match status" value="1"/>
</dbReference>
<evidence type="ECO:0000256" key="2">
    <source>
        <dbReference type="ARBA" id="ARBA00023143"/>
    </source>
</evidence>
<proteinExistence type="inferred from homology"/>
<dbReference type="STRING" id="1280950.HJO_09354"/>
<keyword evidence="6" id="KW-0282">Flagellum</keyword>